<dbReference type="Gene3D" id="3.30.200.20">
    <property type="entry name" value="Phosphorylase Kinase, domain 1"/>
    <property type="match status" value="1"/>
</dbReference>
<dbReference type="Pfam" id="PF00069">
    <property type="entry name" value="Pkinase"/>
    <property type="match status" value="1"/>
</dbReference>
<dbReference type="GO" id="GO:0005524">
    <property type="term" value="F:ATP binding"/>
    <property type="evidence" value="ECO:0007669"/>
    <property type="project" value="UniProtKB-UniRule"/>
</dbReference>
<proteinExistence type="predicted"/>
<evidence type="ECO:0000259" key="8">
    <source>
        <dbReference type="PROSITE" id="PS50011"/>
    </source>
</evidence>
<evidence type="ECO:0000256" key="6">
    <source>
        <dbReference type="PROSITE-ProRule" id="PRU10141"/>
    </source>
</evidence>
<dbReference type="Gene3D" id="1.10.510.10">
    <property type="entry name" value="Transferase(Phosphotransferase) domain 1"/>
    <property type="match status" value="1"/>
</dbReference>
<name>A0A2T1GJQ9_9CYAN</name>
<dbReference type="RefSeq" id="WP_106301890.1">
    <property type="nucleotide sequence ID" value="NZ_PVWO01000056.1"/>
</dbReference>
<dbReference type="PANTHER" id="PTHR43289">
    <property type="entry name" value="MITOGEN-ACTIVATED PROTEIN KINASE KINASE KINASE 20-RELATED"/>
    <property type="match status" value="1"/>
</dbReference>
<gene>
    <name evidence="9" type="ORF">C7B77_06680</name>
</gene>
<keyword evidence="10" id="KW-1185">Reference proteome</keyword>
<dbReference type="SMART" id="SM00220">
    <property type="entry name" value="S_TKc"/>
    <property type="match status" value="1"/>
</dbReference>
<feature type="region of interest" description="Disordered" evidence="7">
    <location>
        <begin position="334"/>
        <end position="467"/>
    </location>
</feature>
<feature type="domain" description="Protein kinase" evidence="8">
    <location>
        <begin position="21"/>
        <end position="306"/>
    </location>
</feature>
<dbReference type="EMBL" id="PVWO01000056">
    <property type="protein sequence ID" value="PSB57917.1"/>
    <property type="molecule type" value="Genomic_DNA"/>
</dbReference>
<keyword evidence="9" id="KW-0723">Serine/threonine-protein kinase</keyword>
<dbReference type="EC" id="2.7.11.1" evidence="1"/>
<dbReference type="PROSITE" id="PS00108">
    <property type="entry name" value="PROTEIN_KINASE_ST"/>
    <property type="match status" value="1"/>
</dbReference>
<dbReference type="SUPFAM" id="SSF56112">
    <property type="entry name" value="Protein kinase-like (PK-like)"/>
    <property type="match status" value="1"/>
</dbReference>
<feature type="region of interest" description="Disordered" evidence="7">
    <location>
        <begin position="501"/>
        <end position="522"/>
    </location>
</feature>
<dbReference type="PROSITE" id="PS00107">
    <property type="entry name" value="PROTEIN_KINASE_ATP"/>
    <property type="match status" value="1"/>
</dbReference>
<organism evidence="9 10">
    <name type="scientific">Chamaesiphon polymorphus CCALA 037</name>
    <dbReference type="NCBI Taxonomy" id="2107692"/>
    <lineage>
        <taxon>Bacteria</taxon>
        <taxon>Bacillati</taxon>
        <taxon>Cyanobacteriota</taxon>
        <taxon>Cyanophyceae</taxon>
        <taxon>Gomontiellales</taxon>
        <taxon>Chamaesiphonaceae</taxon>
        <taxon>Chamaesiphon</taxon>
    </lineage>
</organism>
<evidence type="ECO:0000256" key="4">
    <source>
        <dbReference type="ARBA" id="ARBA00022777"/>
    </source>
</evidence>
<dbReference type="PROSITE" id="PS50011">
    <property type="entry name" value="PROTEIN_KINASE_DOM"/>
    <property type="match status" value="1"/>
</dbReference>
<keyword evidence="4 9" id="KW-0418">Kinase</keyword>
<dbReference type="CDD" id="cd14014">
    <property type="entry name" value="STKc_PknB_like"/>
    <property type="match status" value="1"/>
</dbReference>
<dbReference type="InterPro" id="IPR008271">
    <property type="entry name" value="Ser/Thr_kinase_AS"/>
</dbReference>
<dbReference type="InterPro" id="IPR017441">
    <property type="entry name" value="Protein_kinase_ATP_BS"/>
</dbReference>
<dbReference type="AlphaFoldDB" id="A0A2T1GJQ9"/>
<feature type="binding site" evidence="6">
    <location>
        <position position="50"/>
    </location>
    <ligand>
        <name>ATP</name>
        <dbReference type="ChEBI" id="CHEBI:30616"/>
    </ligand>
</feature>
<dbReference type="InterPro" id="IPR000719">
    <property type="entry name" value="Prot_kinase_dom"/>
</dbReference>
<keyword evidence="3 6" id="KW-0547">Nucleotide-binding</keyword>
<accession>A0A2T1GJQ9</accession>
<evidence type="ECO:0000256" key="3">
    <source>
        <dbReference type="ARBA" id="ARBA00022741"/>
    </source>
</evidence>
<dbReference type="InterPro" id="IPR011009">
    <property type="entry name" value="Kinase-like_dom_sf"/>
</dbReference>
<evidence type="ECO:0000256" key="5">
    <source>
        <dbReference type="ARBA" id="ARBA00022840"/>
    </source>
</evidence>
<keyword evidence="2" id="KW-0808">Transferase</keyword>
<evidence type="ECO:0000313" key="10">
    <source>
        <dbReference type="Proteomes" id="UP000238937"/>
    </source>
</evidence>
<dbReference type="Proteomes" id="UP000238937">
    <property type="component" value="Unassembled WGS sequence"/>
</dbReference>
<protein>
    <recommendedName>
        <fullName evidence="1">non-specific serine/threonine protein kinase</fullName>
        <ecNumber evidence="1">2.7.11.1</ecNumber>
    </recommendedName>
</protein>
<evidence type="ECO:0000256" key="2">
    <source>
        <dbReference type="ARBA" id="ARBA00022679"/>
    </source>
</evidence>
<evidence type="ECO:0000313" key="9">
    <source>
        <dbReference type="EMBL" id="PSB57917.1"/>
    </source>
</evidence>
<sequence>MSSPSYSNPWLGRSLGDNQRYRLDRRLGGGGMGDVFLATDTRIGQQVALKLLKDNLVESPEMIQRFEHEIAICAALHNDHIVKIMDSGVTPEGYPFYVMEYLRGITLGELLRAEPRLPLDRTANIISQVCNGLLQAHQGVNLPGGEHIEAVIHRDLKPDNIFLQPTDLGEWIKIVDFGIAKIRYKDRQNQTLTHTFLGTLRYASPEQMMGNRELDARSDIYSLGVILYEMLSGADPFGFNIQPRPMSEASWIIAHTSEQPIPLRSQPGCDRLPASLEAVTRRCLEKNPDLRFASVAEFNLALQATLNTPTTEEGQTIARPHAEATPAANHDETIANAISPPPSAPTAINPLIVPSQSETIRRSVSPVEPAPSANLEATIANPISPPPSGSSVPTPQPIQGANLEATIANPISPPPSDSHAPAISNQSVPPVPQPVVEDKPKVQPHLSVPSSNLQTPPAEMRSPVQPAQSKNSGLKLAIGCILGVVVGAVLYLWTQSQPAPVATNSAGNTTESLPPTTPTNSEANLATTERLAVAIKSLDERKIQAGDEISLRSAIDAASQIPQGSPDYAKAQTIGADAARLAEAIKFANGGKLTEAIAAAEKISSQSPIFKKARAYIDEWKKV</sequence>
<keyword evidence="5 6" id="KW-0067">ATP-binding</keyword>
<comment type="caution">
    <text evidence="9">The sequence shown here is derived from an EMBL/GenBank/DDBJ whole genome shotgun (WGS) entry which is preliminary data.</text>
</comment>
<evidence type="ECO:0000256" key="7">
    <source>
        <dbReference type="SAM" id="MobiDB-lite"/>
    </source>
</evidence>
<dbReference type="OrthoDB" id="9788659at2"/>
<dbReference type="PANTHER" id="PTHR43289:SF6">
    <property type="entry name" value="SERINE_THREONINE-PROTEIN KINASE NEKL-3"/>
    <property type="match status" value="1"/>
</dbReference>
<evidence type="ECO:0000256" key="1">
    <source>
        <dbReference type="ARBA" id="ARBA00012513"/>
    </source>
</evidence>
<reference evidence="9 10" key="1">
    <citation type="submission" date="2018-03" db="EMBL/GenBank/DDBJ databases">
        <title>The ancient ancestry and fast evolution of plastids.</title>
        <authorList>
            <person name="Moore K.R."/>
            <person name="Magnabosco C."/>
            <person name="Momper L."/>
            <person name="Gold D.A."/>
            <person name="Bosak T."/>
            <person name="Fournier G.P."/>
        </authorList>
    </citation>
    <scope>NUCLEOTIDE SEQUENCE [LARGE SCALE GENOMIC DNA]</scope>
    <source>
        <strain evidence="9 10">CCALA 037</strain>
    </source>
</reference>
<dbReference type="GO" id="GO:0004674">
    <property type="term" value="F:protein serine/threonine kinase activity"/>
    <property type="evidence" value="ECO:0007669"/>
    <property type="project" value="UniProtKB-KW"/>
</dbReference>